<sequence length="153" mass="17969">MDAFEIVDRIEEFLDKCKRIPFSSNIIVNENEIYELLDELRNIMPEEFKQSRWIVKERENMIEEAKRYSERITKEAKEKAEVLVSETEILKSANRKSEEIMSSVEARARTIRLEAEDYADEKLANLEAVLHKLINAIEKGREQFRSTLSSGDK</sequence>
<dbReference type="AlphaFoldDB" id="X1AJR4"/>
<evidence type="ECO:0000313" key="1">
    <source>
        <dbReference type="EMBL" id="GAG82539.1"/>
    </source>
</evidence>
<dbReference type="EMBL" id="BART01015288">
    <property type="protein sequence ID" value="GAG82539.1"/>
    <property type="molecule type" value="Genomic_DNA"/>
</dbReference>
<organism evidence="1">
    <name type="scientific">marine sediment metagenome</name>
    <dbReference type="NCBI Taxonomy" id="412755"/>
    <lineage>
        <taxon>unclassified sequences</taxon>
        <taxon>metagenomes</taxon>
        <taxon>ecological metagenomes</taxon>
    </lineage>
</organism>
<reference evidence="1" key="1">
    <citation type="journal article" date="2014" name="Front. Microbiol.">
        <title>High frequency of phylogenetically diverse reductive dehalogenase-homologous genes in deep subseafloor sedimentary metagenomes.</title>
        <authorList>
            <person name="Kawai M."/>
            <person name="Futagami T."/>
            <person name="Toyoda A."/>
            <person name="Takaki Y."/>
            <person name="Nishi S."/>
            <person name="Hori S."/>
            <person name="Arai W."/>
            <person name="Tsubouchi T."/>
            <person name="Morono Y."/>
            <person name="Uchiyama I."/>
            <person name="Ito T."/>
            <person name="Fujiyama A."/>
            <person name="Inagaki F."/>
            <person name="Takami H."/>
        </authorList>
    </citation>
    <scope>NUCLEOTIDE SEQUENCE</scope>
    <source>
        <strain evidence="1">Expedition CK06-06</strain>
    </source>
</reference>
<evidence type="ECO:0008006" key="2">
    <source>
        <dbReference type="Google" id="ProtNLM"/>
    </source>
</evidence>
<gene>
    <name evidence="1" type="ORF">S01H4_29727</name>
</gene>
<protein>
    <recommendedName>
        <fullName evidence="2">ATPase</fullName>
    </recommendedName>
</protein>
<name>X1AJR4_9ZZZZ</name>
<accession>X1AJR4</accession>
<comment type="caution">
    <text evidence="1">The sequence shown here is derived from an EMBL/GenBank/DDBJ whole genome shotgun (WGS) entry which is preliminary data.</text>
</comment>
<proteinExistence type="predicted"/>